<reference evidence="4" key="1">
    <citation type="journal article" date="2019" name="Int. J. Syst. Evol. Microbiol.">
        <title>The Global Catalogue of Microorganisms (GCM) 10K type strain sequencing project: providing services to taxonomists for standard genome sequencing and annotation.</title>
        <authorList>
            <consortium name="The Broad Institute Genomics Platform"/>
            <consortium name="The Broad Institute Genome Sequencing Center for Infectious Disease"/>
            <person name="Wu L."/>
            <person name="Ma J."/>
        </authorList>
    </citation>
    <scope>NUCLEOTIDE SEQUENCE [LARGE SCALE GENOMIC DNA]</scope>
    <source>
        <strain evidence="4">KCTC 52924</strain>
    </source>
</reference>
<keyword evidence="4" id="KW-1185">Reference proteome</keyword>
<name>A0ABW5VKS9_9FLAO</name>
<evidence type="ECO:0000313" key="3">
    <source>
        <dbReference type="EMBL" id="MFD2790925.1"/>
    </source>
</evidence>
<dbReference type="Gene3D" id="3.40.50.2300">
    <property type="match status" value="1"/>
</dbReference>
<organism evidence="3 4">
    <name type="scientific">Arenibacter antarcticus</name>
    <dbReference type="NCBI Taxonomy" id="2040469"/>
    <lineage>
        <taxon>Bacteria</taxon>
        <taxon>Pseudomonadati</taxon>
        <taxon>Bacteroidota</taxon>
        <taxon>Flavobacteriia</taxon>
        <taxon>Flavobacteriales</taxon>
        <taxon>Flavobacteriaceae</taxon>
        <taxon>Arenibacter</taxon>
    </lineage>
</organism>
<dbReference type="PANTHER" id="PTHR44520">
    <property type="entry name" value="RESPONSE REGULATOR RCP1-RELATED"/>
    <property type="match status" value="1"/>
</dbReference>
<proteinExistence type="predicted"/>
<keyword evidence="1" id="KW-0597">Phosphoprotein</keyword>
<evidence type="ECO:0000259" key="2">
    <source>
        <dbReference type="PROSITE" id="PS50110"/>
    </source>
</evidence>
<feature type="modified residue" description="4-aspartylphosphate" evidence="1">
    <location>
        <position position="63"/>
    </location>
</feature>
<evidence type="ECO:0000313" key="4">
    <source>
        <dbReference type="Proteomes" id="UP001597532"/>
    </source>
</evidence>
<dbReference type="InterPro" id="IPR052893">
    <property type="entry name" value="TCS_response_regulator"/>
</dbReference>
<accession>A0ABW5VKS9</accession>
<protein>
    <submittedName>
        <fullName evidence="3">Response regulator</fullName>
    </submittedName>
</protein>
<dbReference type="PROSITE" id="PS50110">
    <property type="entry name" value="RESPONSE_REGULATORY"/>
    <property type="match status" value="1"/>
</dbReference>
<dbReference type="SMART" id="SM00448">
    <property type="entry name" value="REC"/>
    <property type="match status" value="1"/>
</dbReference>
<dbReference type="SUPFAM" id="SSF52172">
    <property type="entry name" value="CheY-like"/>
    <property type="match status" value="1"/>
</dbReference>
<dbReference type="Proteomes" id="UP001597532">
    <property type="component" value="Unassembled WGS sequence"/>
</dbReference>
<dbReference type="EMBL" id="JBHUOK010000032">
    <property type="protein sequence ID" value="MFD2790925.1"/>
    <property type="molecule type" value="Genomic_DNA"/>
</dbReference>
<evidence type="ECO:0000256" key="1">
    <source>
        <dbReference type="PROSITE-ProRule" id="PRU00169"/>
    </source>
</evidence>
<dbReference type="Pfam" id="PF00072">
    <property type="entry name" value="Response_reg"/>
    <property type="match status" value="1"/>
</dbReference>
<dbReference type="RefSeq" id="WP_251806134.1">
    <property type="nucleotide sequence ID" value="NZ_CP166679.1"/>
</dbReference>
<feature type="domain" description="Response regulatory" evidence="2">
    <location>
        <begin position="6"/>
        <end position="131"/>
    </location>
</feature>
<comment type="caution">
    <text evidence="3">The sequence shown here is derived from an EMBL/GenBank/DDBJ whole genome shotgun (WGS) entry which is preliminary data.</text>
</comment>
<dbReference type="PANTHER" id="PTHR44520:SF2">
    <property type="entry name" value="RESPONSE REGULATOR RCP1"/>
    <property type="match status" value="1"/>
</dbReference>
<dbReference type="InterPro" id="IPR011006">
    <property type="entry name" value="CheY-like_superfamily"/>
</dbReference>
<gene>
    <name evidence="3" type="ORF">ACFS1K_14210</name>
</gene>
<dbReference type="InterPro" id="IPR001789">
    <property type="entry name" value="Sig_transdc_resp-reg_receiver"/>
</dbReference>
<sequence>MSKIEFSCIIDDDPISVYGIKRSMKMIDFSKTIVVYKNGQEAIEGVNAMVTAGERIPSIMFLDLNMPIMDGWEFLDHFIKIPNSKTDYVAIYIISSSINSEDMIRAKSYKIVNNYIVKPVGSQDLVKLLTD</sequence>